<organism evidence="4 5">
    <name type="scientific">Micromonospora cathayae</name>
    <dbReference type="NCBI Taxonomy" id="3028804"/>
    <lineage>
        <taxon>Bacteria</taxon>
        <taxon>Bacillati</taxon>
        <taxon>Actinomycetota</taxon>
        <taxon>Actinomycetes</taxon>
        <taxon>Micromonosporales</taxon>
        <taxon>Micromonosporaceae</taxon>
        <taxon>Micromonospora</taxon>
    </lineage>
</organism>
<dbReference type="EMBL" id="CP118615">
    <property type="protein sequence ID" value="WDZ85599.1"/>
    <property type="molecule type" value="Genomic_DNA"/>
</dbReference>
<sequence>MRPGARGTPTGRTTDPDRTADRGSAAVEFALLLPVVLLIVFGLIDFGRMLNAQLTVNQAAREGARATALVDADQGDARVTEASRPVGAVGRTIQDCPASPGSDDDAIVDVTYDFSFVTPLAALAGFGDGVVLRGHGVMPCLR</sequence>
<feature type="transmembrane region" description="Helical" evidence="2">
    <location>
        <begin position="25"/>
        <end position="44"/>
    </location>
</feature>
<reference evidence="4 5" key="1">
    <citation type="submission" date="2023-02" db="EMBL/GenBank/DDBJ databases">
        <authorList>
            <person name="Mo P."/>
        </authorList>
    </citation>
    <scope>NUCLEOTIDE SEQUENCE [LARGE SCALE GENOMIC DNA]</scope>
    <source>
        <strain evidence="4 5">HUAS 3</strain>
    </source>
</reference>
<dbReference type="RefSeq" id="WP_275032323.1">
    <property type="nucleotide sequence ID" value="NZ_CP118615.1"/>
</dbReference>
<evidence type="ECO:0000259" key="3">
    <source>
        <dbReference type="Pfam" id="PF07811"/>
    </source>
</evidence>
<dbReference type="InterPro" id="IPR012495">
    <property type="entry name" value="TadE-like_dom"/>
</dbReference>
<evidence type="ECO:0000313" key="4">
    <source>
        <dbReference type="EMBL" id="WDZ85599.1"/>
    </source>
</evidence>
<protein>
    <submittedName>
        <fullName evidence="4">Pilus assembly protein</fullName>
    </submittedName>
</protein>
<proteinExistence type="predicted"/>
<name>A0ABY7ZUX3_9ACTN</name>
<evidence type="ECO:0000256" key="1">
    <source>
        <dbReference type="SAM" id="MobiDB-lite"/>
    </source>
</evidence>
<feature type="compositionally biased region" description="Low complexity" evidence="1">
    <location>
        <begin position="1"/>
        <end position="13"/>
    </location>
</feature>
<keyword evidence="2" id="KW-0472">Membrane</keyword>
<dbReference type="Proteomes" id="UP001219605">
    <property type="component" value="Chromosome"/>
</dbReference>
<keyword evidence="2" id="KW-1133">Transmembrane helix</keyword>
<gene>
    <name evidence="4" type="ORF">PVK37_03860</name>
</gene>
<feature type="domain" description="TadE-like" evidence="3">
    <location>
        <begin position="23"/>
        <end position="65"/>
    </location>
</feature>
<keyword evidence="5" id="KW-1185">Reference proteome</keyword>
<keyword evidence="2" id="KW-0812">Transmembrane</keyword>
<dbReference type="Pfam" id="PF07811">
    <property type="entry name" value="TadE"/>
    <property type="match status" value="1"/>
</dbReference>
<accession>A0ABY7ZUX3</accession>
<evidence type="ECO:0000256" key="2">
    <source>
        <dbReference type="SAM" id="Phobius"/>
    </source>
</evidence>
<evidence type="ECO:0000313" key="5">
    <source>
        <dbReference type="Proteomes" id="UP001219605"/>
    </source>
</evidence>
<feature type="region of interest" description="Disordered" evidence="1">
    <location>
        <begin position="1"/>
        <end position="20"/>
    </location>
</feature>